<protein>
    <submittedName>
        <fullName evidence="1">Uncharacterized protein</fullName>
    </submittedName>
</protein>
<organism evidence="1 2">
    <name type="scientific">Ancylostoma ceylanicum</name>
    <dbReference type="NCBI Taxonomy" id="53326"/>
    <lineage>
        <taxon>Eukaryota</taxon>
        <taxon>Metazoa</taxon>
        <taxon>Ecdysozoa</taxon>
        <taxon>Nematoda</taxon>
        <taxon>Chromadorea</taxon>
        <taxon>Rhabditida</taxon>
        <taxon>Rhabditina</taxon>
        <taxon>Rhabditomorpha</taxon>
        <taxon>Strongyloidea</taxon>
        <taxon>Ancylostomatidae</taxon>
        <taxon>Ancylostomatinae</taxon>
        <taxon>Ancylostoma</taxon>
    </lineage>
</organism>
<dbReference type="AlphaFoldDB" id="A0A016RW62"/>
<proteinExistence type="predicted"/>
<evidence type="ECO:0000313" key="1">
    <source>
        <dbReference type="EMBL" id="EYB82553.1"/>
    </source>
</evidence>
<keyword evidence="2" id="KW-1185">Reference proteome</keyword>
<comment type="caution">
    <text evidence="1">The sequence shown here is derived from an EMBL/GenBank/DDBJ whole genome shotgun (WGS) entry which is preliminary data.</text>
</comment>
<name>A0A016RW62_9BILA</name>
<gene>
    <name evidence="1" type="primary">Acey_s0357.g3386</name>
    <name evidence="1" type="ORF">Y032_0357g3386</name>
</gene>
<reference evidence="2" key="1">
    <citation type="journal article" date="2015" name="Nat. Genet.">
        <title>The genome and transcriptome of the zoonotic hookworm Ancylostoma ceylanicum identify infection-specific gene families.</title>
        <authorList>
            <person name="Schwarz E.M."/>
            <person name="Hu Y."/>
            <person name="Antoshechkin I."/>
            <person name="Miller M.M."/>
            <person name="Sternberg P.W."/>
            <person name="Aroian R.V."/>
        </authorList>
    </citation>
    <scope>NUCLEOTIDE SEQUENCE</scope>
    <source>
        <strain evidence="2">HY135</strain>
    </source>
</reference>
<dbReference type="Proteomes" id="UP000024635">
    <property type="component" value="Unassembled WGS sequence"/>
</dbReference>
<sequence length="70" mass="8258">MKEERKKESYRKDIRHQLFLTMPEHKNLCCNLKHLFWEKAKSSCKEVSGTCSTKRLLVHLDAKVALSPEK</sequence>
<evidence type="ECO:0000313" key="2">
    <source>
        <dbReference type="Proteomes" id="UP000024635"/>
    </source>
</evidence>
<accession>A0A016RW62</accession>
<dbReference type="EMBL" id="JARK01001693">
    <property type="protein sequence ID" value="EYB82553.1"/>
    <property type="molecule type" value="Genomic_DNA"/>
</dbReference>